<evidence type="ECO:0000256" key="1">
    <source>
        <dbReference type="SAM" id="MobiDB-lite"/>
    </source>
</evidence>
<evidence type="ECO:0000313" key="3">
    <source>
        <dbReference type="Proteomes" id="UP000265520"/>
    </source>
</evidence>
<dbReference type="AlphaFoldDB" id="A0A392T420"/>
<organism evidence="2 3">
    <name type="scientific">Trifolium medium</name>
    <dbReference type="NCBI Taxonomy" id="97028"/>
    <lineage>
        <taxon>Eukaryota</taxon>
        <taxon>Viridiplantae</taxon>
        <taxon>Streptophyta</taxon>
        <taxon>Embryophyta</taxon>
        <taxon>Tracheophyta</taxon>
        <taxon>Spermatophyta</taxon>
        <taxon>Magnoliopsida</taxon>
        <taxon>eudicotyledons</taxon>
        <taxon>Gunneridae</taxon>
        <taxon>Pentapetalae</taxon>
        <taxon>rosids</taxon>
        <taxon>fabids</taxon>
        <taxon>Fabales</taxon>
        <taxon>Fabaceae</taxon>
        <taxon>Papilionoideae</taxon>
        <taxon>50 kb inversion clade</taxon>
        <taxon>NPAAA clade</taxon>
        <taxon>Hologalegina</taxon>
        <taxon>IRL clade</taxon>
        <taxon>Trifolieae</taxon>
        <taxon>Trifolium</taxon>
    </lineage>
</organism>
<sequence length="45" mass="5252">MKDCVITAWRITLMGNACHRGHQTEEVDYMGNQRGNPYPTNQNWN</sequence>
<evidence type="ECO:0000313" key="2">
    <source>
        <dbReference type="EMBL" id="MCI55861.1"/>
    </source>
</evidence>
<comment type="caution">
    <text evidence="2">The sequence shown here is derived from an EMBL/GenBank/DDBJ whole genome shotgun (WGS) entry which is preliminary data.</text>
</comment>
<protein>
    <submittedName>
        <fullName evidence="2">Uncharacterized protein</fullName>
    </submittedName>
</protein>
<accession>A0A392T420</accession>
<keyword evidence="3" id="KW-1185">Reference proteome</keyword>
<feature type="compositionally biased region" description="Polar residues" evidence="1">
    <location>
        <begin position="33"/>
        <end position="45"/>
    </location>
</feature>
<proteinExistence type="predicted"/>
<feature type="non-terminal residue" evidence="2">
    <location>
        <position position="45"/>
    </location>
</feature>
<name>A0A392T420_9FABA</name>
<dbReference type="Proteomes" id="UP000265520">
    <property type="component" value="Unassembled WGS sequence"/>
</dbReference>
<feature type="region of interest" description="Disordered" evidence="1">
    <location>
        <begin position="26"/>
        <end position="45"/>
    </location>
</feature>
<reference evidence="2 3" key="1">
    <citation type="journal article" date="2018" name="Front. Plant Sci.">
        <title>Red Clover (Trifolium pratense) and Zigzag Clover (T. medium) - A Picture of Genomic Similarities and Differences.</title>
        <authorList>
            <person name="Dluhosova J."/>
            <person name="Istvanek J."/>
            <person name="Nedelnik J."/>
            <person name="Repkova J."/>
        </authorList>
    </citation>
    <scope>NUCLEOTIDE SEQUENCE [LARGE SCALE GENOMIC DNA]</scope>
    <source>
        <strain evidence="3">cv. 10/8</strain>
        <tissue evidence="2">Leaf</tissue>
    </source>
</reference>
<dbReference type="EMBL" id="LXQA010502837">
    <property type="protein sequence ID" value="MCI55861.1"/>
    <property type="molecule type" value="Genomic_DNA"/>
</dbReference>